<dbReference type="EMBL" id="AOSG01000032">
    <property type="protein sequence ID" value="EOR71604.1"/>
    <property type="molecule type" value="Genomic_DNA"/>
</dbReference>
<comment type="caution">
    <text evidence="1">The sequence shown here is derived from an EMBL/GenBank/DDBJ whole genome shotgun (WGS) entry which is preliminary data.</text>
</comment>
<reference evidence="1 2" key="1">
    <citation type="journal article" date="2013" name="Genome Announc.">
        <title>Draft Genome Sequence of the Lignocellulose Decomposer Thermobifida fusca Strain TM51.</title>
        <authorList>
            <person name="Toth A."/>
            <person name="Barna T."/>
            <person name="Nagy I."/>
            <person name="Horvath B."/>
            <person name="Nagy I."/>
            <person name="Tancsics A."/>
            <person name="Kriszt B."/>
            <person name="Baka E."/>
            <person name="Fekete C."/>
            <person name="Kukolya J."/>
        </authorList>
    </citation>
    <scope>NUCLEOTIDE SEQUENCE [LARGE SCALE GENOMIC DNA]</scope>
    <source>
        <strain evidence="1 2">TM51</strain>
    </source>
</reference>
<evidence type="ECO:0000313" key="1">
    <source>
        <dbReference type="EMBL" id="EOR71604.1"/>
    </source>
</evidence>
<dbReference type="AlphaFoldDB" id="A0A9P2TAF3"/>
<evidence type="ECO:0008006" key="3">
    <source>
        <dbReference type="Google" id="ProtNLM"/>
    </source>
</evidence>
<organism evidence="1 2">
    <name type="scientific">Thermobifida fusca TM51</name>
    <dbReference type="NCBI Taxonomy" id="1169414"/>
    <lineage>
        <taxon>Bacteria</taxon>
        <taxon>Bacillati</taxon>
        <taxon>Actinomycetota</taxon>
        <taxon>Actinomycetes</taxon>
        <taxon>Streptosporangiales</taxon>
        <taxon>Nocardiopsidaceae</taxon>
        <taxon>Thermobifida</taxon>
    </lineage>
</organism>
<protein>
    <recommendedName>
        <fullName evidence="3">Extradiol ring-cleavage dioxygenase class III enzyme subunit B domain-containing protein</fullName>
    </recommendedName>
</protein>
<proteinExistence type="predicted"/>
<gene>
    <name evidence="1" type="ORF">TM51_06986</name>
</gene>
<dbReference type="Proteomes" id="UP000014184">
    <property type="component" value="Unassembled WGS sequence"/>
</dbReference>
<accession>A0A9P2TAF3</accession>
<evidence type="ECO:0000313" key="2">
    <source>
        <dbReference type="Proteomes" id="UP000014184"/>
    </source>
</evidence>
<keyword evidence="2" id="KW-1185">Reference proteome</keyword>
<dbReference type="Gene3D" id="3.40.830.10">
    <property type="entry name" value="LigB-like"/>
    <property type="match status" value="1"/>
</dbReference>
<sequence length="213" mass="22562">MITAAAVCPHPPLLLRELTGQHDAAAELRAACRTAVDRVLHGAEHVALIGGAPAVPGTTRPDLAGGLPWSLRVGLRLLDDAQWTGPVELHPVADTTPTEECLRRGQDLAASSRPTALLVLGDGSARRSPKAPGHFDERAHPFDAGLVTALRSGDAQQLAALDADLARDLLAEGRAAWQVLAGAAAAQHTPPRVEVHYADDPYGVMYVVAEWRW</sequence>
<name>A0A9P2TAF3_THEFU</name>
<dbReference type="SUPFAM" id="SSF53213">
    <property type="entry name" value="LigB-like"/>
    <property type="match status" value="1"/>
</dbReference>